<dbReference type="InterPro" id="IPR001173">
    <property type="entry name" value="Glyco_trans_2-like"/>
</dbReference>
<name>A0A9J7AY11_9PROT</name>
<accession>A0A9J7AY11</accession>
<sequence length="437" mass="48976">MLNVSAVIPALNEAATIKSAVSSLLSVGSVNDVVVAVDCATSDDTADIARSAGARVVFSAAPGLGNTFRAGINAAHNDVIFRTDGDIDQVPARWVEDSVKRYEAGARLVKTFWDHSRKPRLSTLLIVLPAIRRFFPDLAFLKQPISGIYLFNRMDIATERLRDDMGADLDLVFQIHRRGLAIDQVEIDPIFDRQKTVYQVAVTAEQVLNTILDYAETRARFGDLLLVMAHADDAEIWSGGTVLVHAMHGCAVDLVLLTGNDIRHREAECASARIPNHTLWPLEYRSFSDIDVDAASSKVSELIISRRPGTLITHHPQDIHPEHQMCANIVHHAILKTPREYCDVRLLYCDTYNSVLRTGQSFSPDYFVDISSVADEKRELIRIFESQNHEYYNQMTVHQEKLNGFRAGVHRAEGYETARFHKLNRAPQRVLHSIRSL</sequence>
<dbReference type="PANTHER" id="PTHR48090">
    <property type="entry name" value="UNDECAPRENYL-PHOSPHATE 4-DEOXY-4-FORMAMIDO-L-ARABINOSE TRANSFERASE-RELATED"/>
    <property type="match status" value="1"/>
</dbReference>
<protein>
    <submittedName>
        <fullName evidence="7">Glycosyltransferase</fullName>
        <ecNumber evidence="7">2.4.-.-</ecNumber>
    </submittedName>
</protein>
<evidence type="ECO:0000256" key="4">
    <source>
        <dbReference type="ARBA" id="ARBA00022679"/>
    </source>
</evidence>
<organism evidence="7 8">
    <name type="scientific">Nisaea acidiphila</name>
    <dbReference type="NCBI Taxonomy" id="1862145"/>
    <lineage>
        <taxon>Bacteria</taxon>
        <taxon>Pseudomonadati</taxon>
        <taxon>Pseudomonadota</taxon>
        <taxon>Alphaproteobacteria</taxon>
        <taxon>Rhodospirillales</taxon>
        <taxon>Thalassobaculaceae</taxon>
        <taxon>Nisaea</taxon>
    </lineage>
</organism>
<dbReference type="SUPFAM" id="SSF53448">
    <property type="entry name" value="Nucleotide-diphospho-sugar transferases"/>
    <property type="match status" value="1"/>
</dbReference>
<dbReference type="InterPro" id="IPR003737">
    <property type="entry name" value="GlcNAc_PI_deacetylase-related"/>
</dbReference>
<reference evidence="7" key="1">
    <citation type="submission" date="2022-08" db="EMBL/GenBank/DDBJ databases">
        <title>Nisaea acidiphila sp. nov., isolated from a marine algal debris and emended description of the genus Nisaea Urios et al. 2008.</title>
        <authorList>
            <person name="Kwon K."/>
        </authorList>
    </citation>
    <scope>NUCLEOTIDE SEQUENCE</scope>
    <source>
        <strain evidence="7">MEBiC11861</strain>
    </source>
</reference>
<keyword evidence="3 7" id="KW-0328">Glycosyltransferase</keyword>
<comment type="similarity">
    <text evidence="2">Belongs to the glycosyltransferase 2 family.</text>
</comment>
<dbReference type="KEGG" id="naci:NUH88_06400"/>
<dbReference type="InterPro" id="IPR050256">
    <property type="entry name" value="Glycosyltransferase_2"/>
</dbReference>
<keyword evidence="5" id="KW-0460">Magnesium</keyword>
<dbReference type="Proteomes" id="UP001060336">
    <property type="component" value="Chromosome"/>
</dbReference>
<dbReference type="SUPFAM" id="SSF102588">
    <property type="entry name" value="LmbE-like"/>
    <property type="match status" value="1"/>
</dbReference>
<dbReference type="GO" id="GO:0016757">
    <property type="term" value="F:glycosyltransferase activity"/>
    <property type="evidence" value="ECO:0007669"/>
    <property type="project" value="UniProtKB-KW"/>
</dbReference>
<proteinExistence type="inferred from homology"/>
<evidence type="ECO:0000313" key="7">
    <source>
        <dbReference type="EMBL" id="UUX51321.1"/>
    </source>
</evidence>
<dbReference type="Pfam" id="PF00535">
    <property type="entry name" value="Glycos_transf_2"/>
    <property type="match status" value="1"/>
</dbReference>
<dbReference type="InterPro" id="IPR029044">
    <property type="entry name" value="Nucleotide-diphossugar_trans"/>
</dbReference>
<comment type="cofactor">
    <cofactor evidence="1">
        <name>Mg(2+)</name>
        <dbReference type="ChEBI" id="CHEBI:18420"/>
    </cofactor>
</comment>
<keyword evidence="8" id="KW-1185">Reference proteome</keyword>
<evidence type="ECO:0000256" key="1">
    <source>
        <dbReference type="ARBA" id="ARBA00001946"/>
    </source>
</evidence>
<evidence type="ECO:0000256" key="2">
    <source>
        <dbReference type="ARBA" id="ARBA00006739"/>
    </source>
</evidence>
<dbReference type="RefSeq" id="WP_257770741.1">
    <property type="nucleotide sequence ID" value="NZ_CP102480.1"/>
</dbReference>
<keyword evidence="4 7" id="KW-0808">Transferase</keyword>
<dbReference type="PANTHER" id="PTHR48090:SF10">
    <property type="entry name" value="GLUCOSYL-3-PHOSPHOGLYCERATE SYNTHASE"/>
    <property type="match status" value="1"/>
</dbReference>
<dbReference type="AlphaFoldDB" id="A0A9J7AY11"/>
<dbReference type="EMBL" id="CP102480">
    <property type="protein sequence ID" value="UUX51321.1"/>
    <property type="molecule type" value="Genomic_DNA"/>
</dbReference>
<dbReference type="Gene3D" id="3.90.550.10">
    <property type="entry name" value="Spore Coat Polysaccharide Biosynthesis Protein SpsA, Chain A"/>
    <property type="match status" value="1"/>
</dbReference>
<dbReference type="EC" id="2.4.-.-" evidence="7"/>
<dbReference type="Gene3D" id="3.40.50.10320">
    <property type="entry name" value="LmbE-like"/>
    <property type="match status" value="1"/>
</dbReference>
<dbReference type="Pfam" id="PF02585">
    <property type="entry name" value="PIG-L"/>
    <property type="match status" value="1"/>
</dbReference>
<evidence type="ECO:0000313" key="8">
    <source>
        <dbReference type="Proteomes" id="UP001060336"/>
    </source>
</evidence>
<evidence type="ECO:0000256" key="5">
    <source>
        <dbReference type="ARBA" id="ARBA00022842"/>
    </source>
</evidence>
<dbReference type="InterPro" id="IPR024078">
    <property type="entry name" value="LmbE-like_dom_sf"/>
</dbReference>
<gene>
    <name evidence="7" type="ORF">NUH88_06400</name>
</gene>
<evidence type="ECO:0000256" key="3">
    <source>
        <dbReference type="ARBA" id="ARBA00022676"/>
    </source>
</evidence>
<evidence type="ECO:0000259" key="6">
    <source>
        <dbReference type="Pfam" id="PF00535"/>
    </source>
</evidence>
<feature type="domain" description="Glycosyltransferase 2-like" evidence="6">
    <location>
        <begin position="5"/>
        <end position="116"/>
    </location>
</feature>